<proteinExistence type="predicted"/>
<dbReference type="RefSeq" id="WP_101533118.1">
    <property type="nucleotide sequence ID" value="NZ_PKUQ01000013.1"/>
</dbReference>
<dbReference type="OrthoDB" id="8449890at2"/>
<gene>
    <name evidence="1" type="ORF">C0081_07055</name>
</gene>
<accession>A0A2N5XTU7</accession>
<sequence>MPDNAKNFFQEALTRARDNGQAPDKWVVNGHVATALMLTKQNHDTNFIDMVDMKNKPLVVLGLPVVKSWKIDPMIVMLAEGKKGLSCFAIPLVLDLTELEPNS</sequence>
<dbReference type="AlphaFoldDB" id="A0A2N5XTU7"/>
<protein>
    <submittedName>
        <fullName evidence="1">Uncharacterized protein</fullName>
    </submittedName>
</protein>
<dbReference type="EMBL" id="PKUQ01000013">
    <property type="protein sequence ID" value="PLW77877.1"/>
    <property type="molecule type" value="Genomic_DNA"/>
</dbReference>
<evidence type="ECO:0000313" key="1">
    <source>
        <dbReference type="EMBL" id="PLW77877.1"/>
    </source>
</evidence>
<reference evidence="1 2" key="1">
    <citation type="submission" date="2018-01" db="EMBL/GenBank/DDBJ databases">
        <title>The draft genome sequence of Cohaesibacter sp. H1304.</title>
        <authorList>
            <person name="Wang N.-N."/>
            <person name="Du Z.-J."/>
        </authorList>
    </citation>
    <scope>NUCLEOTIDE SEQUENCE [LARGE SCALE GENOMIC DNA]</scope>
    <source>
        <strain evidence="1 2">H1304</strain>
    </source>
</reference>
<comment type="caution">
    <text evidence="1">The sequence shown here is derived from an EMBL/GenBank/DDBJ whole genome shotgun (WGS) entry which is preliminary data.</text>
</comment>
<organism evidence="1 2">
    <name type="scientific">Cohaesibacter celericrescens</name>
    <dbReference type="NCBI Taxonomy" id="2067669"/>
    <lineage>
        <taxon>Bacteria</taxon>
        <taxon>Pseudomonadati</taxon>
        <taxon>Pseudomonadota</taxon>
        <taxon>Alphaproteobacteria</taxon>
        <taxon>Hyphomicrobiales</taxon>
        <taxon>Cohaesibacteraceae</taxon>
    </lineage>
</organism>
<dbReference type="Proteomes" id="UP000234881">
    <property type="component" value="Unassembled WGS sequence"/>
</dbReference>
<name>A0A2N5XTU7_9HYPH</name>
<evidence type="ECO:0000313" key="2">
    <source>
        <dbReference type="Proteomes" id="UP000234881"/>
    </source>
</evidence>
<keyword evidence="2" id="KW-1185">Reference proteome</keyword>